<comment type="caution">
    <text evidence="1">The sequence shown here is derived from an EMBL/GenBank/DDBJ whole genome shotgun (WGS) entry which is preliminary data.</text>
</comment>
<organism evidence="1 2">
    <name type="scientific">Nelumbo nucifera</name>
    <name type="common">Sacred lotus</name>
    <dbReference type="NCBI Taxonomy" id="4432"/>
    <lineage>
        <taxon>Eukaryota</taxon>
        <taxon>Viridiplantae</taxon>
        <taxon>Streptophyta</taxon>
        <taxon>Embryophyta</taxon>
        <taxon>Tracheophyta</taxon>
        <taxon>Spermatophyta</taxon>
        <taxon>Magnoliopsida</taxon>
        <taxon>Proteales</taxon>
        <taxon>Nelumbonaceae</taxon>
        <taxon>Nelumbo</taxon>
    </lineage>
</organism>
<keyword evidence="2" id="KW-1185">Reference proteome</keyword>
<evidence type="ECO:0000313" key="1">
    <source>
        <dbReference type="EMBL" id="DAD43985.1"/>
    </source>
</evidence>
<sequence length="60" mass="7467">METDKKNRRWERIRGTIRERKKRFPSYQWKEEGDDTVRMPLLFELRTKKKVNPGNEVFKL</sequence>
<reference evidence="1 2" key="1">
    <citation type="journal article" date="2020" name="Mol. Biol. Evol.">
        <title>Distinct Expression and Methylation Patterns for Genes with Different Fates following a Single Whole-Genome Duplication in Flowering Plants.</title>
        <authorList>
            <person name="Shi T."/>
            <person name="Rahmani R.S."/>
            <person name="Gugger P.F."/>
            <person name="Wang M."/>
            <person name="Li H."/>
            <person name="Zhang Y."/>
            <person name="Li Z."/>
            <person name="Wang Q."/>
            <person name="Van de Peer Y."/>
            <person name="Marchal K."/>
            <person name="Chen J."/>
        </authorList>
    </citation>
    <scope>NUCLEOTIDE SEQUENCE [LARGE SCALE GENOMIC DNA]</scope>
    <source>
        <tissue evidence="1">Leaf</tissue>
    </source>
</reference>
<gene>
    <name evidence="1" type="ORF">HUJ06_002215</name>
</gene>
<proteinExistence type="predicted"/>
<dbReference type="EMBL" id="DUZY01000006">
    <property type="protein sequence ID" value="DAD43985.1"/>
    <property type="molecule type" value="Genomic_DNA"/>
</dbReference>
<protein>
    <submittedName>
        <fullName evidence="1">Uncharacterized protein</fullName>
    </submittedName>
</protein>
<name>A0A822ZKM6_NELNU</name>
<accession>A0A822ZKM6</accession>
<evidence type="ECO:0000313" key="2">
    <source>
        <dbReference type="Proteomes" id="UP000607653"/>
    </source>
</evidence>
<dbReference type="Proteomes" id="UP000607653">
    <property type="component" value="Unassembled WGS sequence"/>
</dbReference>
<dbReference type="AlphaFoldDB" id="A0A822ZKM6"/>